<dbReference type="Pfam" id="PF01194">
    <property type="entry name" value="RNA_pol_N"/>
    <property type="match status" value="1"/>
</dbReference>
<dbReference type="GO" id="GO:0006351">
    <property type="term" value="P:DNA-templated transcription"/>
    <property type="evidence" value="ECO:0007669"/>
    <property type="project" value="InterPro"/>
</dbReference>
<evidence type="ECO:0000313" key="3">
    <source>
        <dbReference type="Proteomes" id="UP000812287"/>
    </source>
</evidence>
<feature type="compositionally biased region" description="Low complexity" evidence="1">
    <location>
        <begin position="10"/>
        <end position="25"/>
    </location>
</feature>
<evidence type="ECO:0000256" key="1">
    <source>
        <dbReference type="SAM" id="MobiDB-lite"/>
    </source>
</evidence>
<sequence>MVRRTANHASRLSSVPPSSRYRPSSNPIANPLAFISTILLIQRPSIICACCFSCGKVIGGKWNDYLELLSNDKAKGPDFSSIFKPTY</sequence>
<name>A0A9P7VLL7_9AGAR</name>
<reference evidence="2" key="1">
    <citation type="submission" date="2020-11" db="EMBL/GenBank/DDBJ databases">
        <title>Adaptations for nitrogen fixation in a non-lichenized fungal sporocarp promotes dispersal by wood-feeding termites.</title>
        <authorList>
            <consortium name="DOE Joint Genome Institute"/>
            <person name="Koch R.A."/>
            <person name="Yoon G."/>
            <person name="Arayal U."/>
            <person name="Lail K."/>
            <person name="Amirebrahimi M."/>
            <person name="Labutti K."/>
            <person name="Lipzen A."/>
            <person name="Riley R."/>
            <person name="Barry K."/>
            <person name="Henrissat B."/>
            <person name="Grigoriev I.V."/>
            <person name="Herr J.R."/>
            <person name="Aime M.C."/>
        </authorList>
    </citation>
    <scope>NUCLEOTIDE SEQUENCE</scope>
    <source>
        <strain evidence="2">MCA 3950</strain>
    </source>
</reference>
<dbReference type="InterPro" id="IPR000268">
    <property type="entry name" value="RPABC5/Rpb10"/>
</dbReference>
<dbReference type="Gene3D" id="1.10.10.60">
    <property type="entry name" value="Homeodomain-like"/>
    <property type="match status" value="1"/>
</dbReference>
<organism evidence="2 3">
    <name type="scientific">Guyanagaster necrorhizus</name>
    <dbReference type="NCBI Taxonomy" id="856835"/>
    <lineage>
        <taxon>Eukaryota</taxon>
        <taxon>Fungi</taxon>
        <taxon>Dikarya</taxon>
        <taxon>Basidiomycota</taxon>
        <taxon>Agaricomycotina</taxon>
        <taxon>Agaricomycetes</taxon>
        <taxon>Agaricomycetidae</taxon>
        <taxon>Agaricales</taxon>
        <taxon>Marasmiineae</taxon>
        <taxon>Physalacriaceae</taxon>
        <taxon>Guyanagaster</taxon>
    </lineage>
</organism>
<evidence type="ECO:0000313" key="2">
    <source>
        <dbReference type="EMBL" id="KAG7442605.1"/>
    </source>
</evidence>
<proteinExistence type="predicted"/>
<dbReference type="OrthoDB" id="10258858at2759"/>
<dbReference type="RefSeq" id="XP_043036105.1">
    <property type="nucleotide sequence ID" value="XM_043183606.1"/>
</dbReference>
<keyword evidence="3" id="KW-1185">Reference proteome</keyword>
<dbReference type="EMBL" id="MU250550">
    <property type="protein sequence ID" value="KAG7442605.1"/>
    <property type="molecule type" value="Genomic_DNA"/>
</dbReference>
<comment type="caution">
    <text evidence="2">The sequence shown here is derived from an EMBL/GenBank/DDBJ whole genome shotgun (WGS) entry which is preliminary data.</text>
</comment>
<accession>A0A9P7VLL7</accession>
<gene>
    <name evidence="2" type="ORF">BT62DRAFT_905575</name>
</gene>
<feature type="region of interest" description="Disordered" evidence="1">
    <location>
        <begin position="1"/>
        <end position="25"/>
    </location>
</feature>
<protein>
    <submittedName>
        <fullName evidence="2">Uncharacterized protein</fullName>
    </submittedName>
</protein>
<dbReference type="GO" id="GO:0003899">
    <property type="term" value="F:DNA-directed RNA polymerase activity"/>
    <property type="evidence" value="ECO:0007669"/>
    <property type="project" value="InterPro"/>
</dbReference>
<dbReference type="AlphaFoldDB" id="A0A9P7VLL7"/>
<dbReference type="GO" id="GO:0003677">
    <property type="term" value="F:DNA binding"/>
    <property type="evidence" value="ECO:0007669"/>
    <property type="project" value="InterPro"/>
</dbReference>
<dbReference type="SUPFAM" id="SSF46924">
    <property type="entry name" value="RNA polymerase subunit RPB10"/>
    <property type="match status" value="1"/>
</dbReference>
<dbReference type="InterPro" id="IPR023580">
    <property type="entry name" value="RNA_pol_su_RPB10"/>
</dbReference>
<dbReference type="Proteomes" id="UP000812287">
    <property type="component" value="Unassembled WGS sequence"/>
</dbReference>
<dbReference type="GeneID" id="66105903"/>